<evidence type="ECO:0000313" key="3">
    <source>
        <dbReference type="Proteomes" id="UP001065322"/>
    </source>
</evidence>
<protein>
    <submittedName>
        <fullName evidence="2">Uncharacterized protein</fullName>
    </submittedName>
</protein>
<proteinExistence type="predicted"/>
<feature type="transmembrane region" description="Helical" evidence="1">
    <location>
        <begin position="84"/>
        <end position="108"/>
    </location>
</feature>
<sequence>MSEGLTFFTSTTNTIATLIALFILFAPLALAVAATIQIHKQLGGGAAYLLSFGVIIFAFLPLDLMISLAGAFMEAEALAEFMLIKSYISMTLTYLGAISTAVGILILCQRQKNTA</sequence>
<dbReference type="Proteomes" id="UP001065322">
    <property type="component" value="Chromosome"/>
</dbReference>
<feature type="transmembrane region" description="Helical" evidence="1">
    <location>
        <begin position="48"/>
        <end position="72"/>
    </location>
</feature>
<reference evidence="3" key="1">
    <citation type="submission" date="2020-06" db="EMBL/GenBank/DDBJ databases">
        <title>Thalassolituus marinus alknpb1M-1, a hydrocarbon-degrading bacterium isolated from the deep-sea overlying water using an in-situ strategy from the South China Sea basin.</title>
        <authorList>
            <person name="Dong C."/>
            <person name="Chen Y."/>
            <person name="Shao Z."/>
        </authorList>
    </citation>
    <scope>NUCLEOTIDE SEQUENCE [LARGE SCALE GENOMIC DNA]</scope>
    <source>
        <strain evidence="3">alknpb1M-1</strain>
    </source>
</reference>
<keyword evidence="3" id="KW-1185">Reference proteome</keyword>
<keyword evidence="1" id="KW-0812">Transmembrane</keyword>
<feature type="transmembrane region" description="Helical" evidence="1">
    <location>
        <begin position="15"/>
        <end position="36"/>
    </location>
</feature>
<dbReference type="EMBL" id="CP054475">
    <property type="protein sequence ID" value="UXD89000.1"/>
    <property type="molecule type" value="Genomic_DNA"/>
</dbReference>
<name>A0ABY6AEB8_9GAMM</name>
<organism evidence="2 3">
    <name type="scientific">Thalassolituus hydrocarboniclasticus</name>
    <dbReference type="NCBI Taxonomy" id="2742796"/>
    <lineage>
        <taxon>Bacteria</taxon>
        <taxon>Pseudomonadati</taxon>
        <taxon>Pseudomonadota</taxon>
        <taxon>Gammaproteobacteria</taxon>
        <taxon>Oceanospirillales</taxon>
        <taxon>Oceanospirillaceae</taxon>
        <taxon>Thalassolituus</taxon>
    </lineage>
</organism>
<keyword evidence="1" id="KW-1133">Transmembrane helix</keyword>
<evidence type="ECO:0000256" key="1">
    <source>
        <dbReference type="SAM" id="Phobius"/>
    </source>
</evidence>
<dbReference type="RefSeq" id="WP_260997686.1">
    <property type="nucleotide sequence ID" value="NZ_CP054475.1"/>
</dbReference>
<accession>A0ABY6AEB8</accession>
<evidence type="ECO:0000313" key="2">
    <source>
        <dbReference type="EMBL" id="UXD89000.1"/>
    </source>
</evidence>
<gene>
    <name evidence="2" type="ORF">HUF19_16835</name>
</gene>
<keyword evidence="1" id="KW-0472">Membrane</keyword>